<organism evidence="5 6">
    <name type="scientific">Oryza meyeriana var. granulata</name>
    <dbReference type="NCBI Taxonomy" id="110450"/>
    <lineage>
        <taxon>Eukaryota</taxon>
        <taxon>Viridiplantae</taxon>
        <taxon>Streptophyta</taxon>
        <taxon>Embryophyta</taxon>
        <taxon>Tracheophyta</taxon>
        <taxon>Spermatophyta</taxon>
        <taxon>Magnoliopsida</taxon>
        <taxon>Liliopsida</taxon>
        <taxon>Poales</taxon>
        <taxon>Poaceae</taxon>
        <taxon>BOP clade</taxon>
        <taxon>Oryzoideae</taxon>
        <taxon>Oryzeae</taxon>
        <taxon>Oryzinae</taxon>
        <taxon>Oryza</taxon>
        <taxon>Oryza meyeriana</taxon>
    </lineage>
</organism>
<dbReference type="InterPro" id="IPR010402">
    <property type="entry name" value="CCT_domain"/>
</dbReference>
<dbReference type="PANTHER" id="PTHR31319:SF114">
    <property type="entry name" value="OS12G0262400 PROTEIN"/>
    <property type="match status" value="1"/>
</dbReference>
<dbReference type="InterPro" id="IPR045281">
    <property type="entry name" value="CONSTANS-like"/>
</dbReference>
<sequence>MHRNFGKRITYARRKRLADRRARVKGRFVSNSGNDAPAHEPPPSLLNLNKNAAAIPSTVPQWWPERDEISMMCRGAGLNLHLCNANEMELLAAYVGVSSMDLCAYLHCSSPSS</sequence>
<proteinExistence type="predicted"/>
<evidence type="ECO:0000259" key="4">
    <source>
        <dbReference type="PROSITE" id="PS51017"/>
    </source>
</evidence>
<dbReference type="Proteomes" id="UP000479710">
    <property type="component" value="Unassembled WGS sequence"/>
</dbReference>
<dbReference type="GO" id="GO:0009909">
    <property type="term" value="P:regulation of flower development"/>
    <property type="evidence" value="ECO:0007669"/>
    <property type="project" value="InterPro"/>
</dbReference>
<dbReference type="PANTHER" id="PTHR31319">
    <property type="entry name" value="ZINC FINGER PROTEIN CONSTANS-LIKE 4"/>
    <property type="match status" value="1"/>
</dbReference>
<dbReference type="EMBL" id="SPHZ02000012">
    <property type="protein sequence ID" value="KAF0889685.1"/>
    <property type="molecule type" value="Genomic_DNA"/>
</dbReference>
<gene>
    <name evidence="5" type="ORF">E2562_030163</name>
</gene>
<comment type="caution">
    <text evidence="5">The sequence shown here is derived from an EMBL/GenBank/DDBJ whole genome shotgun (WGS) entry which is preliminary data.</text>
</comment>
<evidence type="ECO:0000256" key="2">
    <source>
        <dbReference type="ARBA" id="ARBA00023242"/>
    </source>
</evidence>
<keyword evidence="6" id="KW-1185">Reference proteome</keyword>
<evidence type="ECO:0000256" key="3">
    <source>
        <dbReference type="PROSITE-ProRule" id="PRU00357"/>
    </source>
</evidence>
<comment type="subcellular location">
    <subcellularLocation>
        <location evidence="1 3">Nucleus</location>
    </subcellularLocation>
</comment>
<protein>
    <recommendedName>
        <fullName evidence="4">CCT domain-containing protein</fullName>
    </recommendedName>
</protein>
<dbReference type="Pfam" id="PF06203">
    <property type="entry name" value="CCT"/>
    <property type="match status" value="1"/>
</dbReference>
<evidence type="ECO:0000256" key="1">
    <source>
        <dbReference type="ARBA" id="ARBA00004123"/>
    </source>
</evidence>
<dbReference type="GO" id="GO:0005634">
    <property type="term" value="C:nucleus"/>
    <property type="evidence" value="ECO:0007669"/>
    <property type="project" value="UniProtKB-SubCell"/>
</dbReference>
<evidence type="ECO:0000313" key="5">
    <source>
        <dbReference type="EMBL" id="KAF0889685.1"/>
    </source>
</evidence>
<name>A0A6G1BMU7_9ORYZ</name>
<reference evidence="5 6" key="1">
    <citation type="submission" date="2019-11" db="EMBL/GenBank/DDBJ databases">
        <title>Whole genome sequence of Oryza granulata.</title>
        <authorList>
            <person name="Li W."/>
        </authorList>
    </citation>
    <scope>NUCLEOTIDE SEQUENCE [LARGE SCALE GENOMIC DNA]</scope>
    <source>
        <strain evidence="6">cv. Menghai</strain>
        <tissue evidence="5">Leaf</tissue>
    </source>
</reference>
<dbReference type="GO" id="GO:0003700">
    <property type="term" value="F:DNA-binding transcription factor activity"/>
    <property type="evidence" value="ECO:0007669"/>
    <property type="project" value="TreeGrafter"/>
</dbReference>
<keyword evidence="2 3" id="KW-0539">Nucleus</keyword>
<evidence type="ECO:0000313" key="6">
    <source>
        <dbReference type="Proteomes" id="UP000479710"/>
    </source>
</evidence>
<feature type="domain" description="CCT" evidence="4">
    <location>
        <begin position="1"/>
        <end position="31"/>
    </location>
</feature>
<accession>A0A6G1BMU7</accession>
<dbReference type="OrthoDB" id="686171at2759"/>
<dbReference type="PROSITE" id="PS51017">
    <property type="entry name" value="CCT"/>
    <property type="match status" value="1"/>
</dbReference>
<dbReference type="AlphaFoldDB" id="A0A6G1BMU7"/>